<feature type="domain" description="ACT" evidence="9">
    <location>
        <begin position="4"/>
        <end position="81"/>
    </location>
</feature>
<dbReference type="InterPro" id="IPR045865">
    <property type="entry name" value="ACT-like_dom_sf"/>
</dbReference>
<dbReference type="InterPro" id="IPR002912">
    <property type="entry name" value="ACT_dom"/>
</dbReference>
<reference evidence="10 11" key="1">
    <citation type="submission" date="2023-07" db="EMBL/GenBank/DDBJ databases">
        <title>Novel species of Thermanaerothrix with wide hydrolytic capabilities.</title>
        <authorList>
            <person name="Zayulina K.S."/>
            <person name="Podosokorskaya O.A."/>
            <person name="Elcheninov A.G."/>
        </authorList>
    </citation>
    <scope>NUCLEOTIDE SEQUENCE [LARGE SCALE GENOMIC DNA]</scope>
    <source>
        <strain evidence="10 11">4228-RoL</strain>
    </source>
</reference>
<comment type="similarity">
    <text evidence="3 8">Belongs to the acetolactate synthase small subunit family.</text>
</comment>
<evidence type="ECO:0000256" key="2">
    <source>
        <dbReference type="ARBA" id="ARBA00005025"/>
    </source>
</evidence>
<dbReference type="CDD" id="cd04878">
    <property type="entry name" value="ACT_AHAS"/>
    <property type="match status" value="1"/>
</dbReference>
<comment type="pathway">
    <text evidence="2 8">Amino-acid biosynthesis; L-valine biosynthesis; L-valine from pyruvate: step 1/4.</text>
</comment>
<dbReference type="PROSITE" id="PS51671">
    <property type="entry name" value="ACT"/>
    <property type="match status" value="1"/>
</dbReference>
<keyword evidence="5 8" id="KW-0028">Amino-acid biosynthesis</keyword>
<dbReference type="InterPro" id="IPR027271">
    <property type="entry name" value="Acetolactate_synth/TF_NikR_C"/>
</dbReference>
<dbReference type="PANTHER" id="PTHR30239:SF0">
    <property type="entry name" value="ACETOLACTATE SYNTHASE SMALL SUBUNIT 1, CHLOROPLASTIC"/>
    <property type="match status" value="1"/>
</dbReference>
<dbReference type="Proteomes" id="UP001254165">
    <property type="component" value="Unassembled WGS sequence"/>
</dbReference>
<dbReference type="Gene3D" id="3.30.70.1150">
    <property type="entry name" value="ACT-like. Chain A, domain 2"/>
    <property type="match status" value="1"/>
</dbReference>
<dbReference type="InterPro" id="IPR004789">
    <property type="entry name" value="Acetalactate_synth_ssu"/>
</dbReference>
<keyword evidence="6 8" id="KW-0100">Branched-chain amino acid biosynthesis</keyword>
<dbReference type="PANTHER" id="PTHR30239">
    <property type="entry name" value="ACETOLACTATE SYNTHASE SMALL SUBUNIT"/>
    <property type="match status" value="1"/>
</dbReference>
<proteinExistence type="inferred from homology"/>
<dbReference type="EMBL" id="JAUHMF010000001">
    <property type="protein sequence ID" value="MDT8897143.1"/>
    <property type="molecule type" value="Genomic_DNA"/>
</dbReference>
<dbReference type="Gene3D" id="3.30.70.260">
    <property type="match status" value="1"/>
</dbReference>
<sequence length="175" mass="19407">MQHIIVALVEDKPGVLNRVASLFRRRNFNIESLTVGHTEQPGISRMTIVVDSDNVSAERLTAYLYKLVNVIQVSDLTPVPKVTRDLALIKVKATPENRGHVMQIVEVFRAHVVDVATDSMIVEITGDEEKIEGFLEVLRPLGIIEMVRTGVVSMARGNMPLYANGNGYHVTPVHP</sequence>
<gene>
    <name evidence="10" type="primary">ilvN</name>
    <name evidence="10" type="ORF">QYE77_02610</name>
</gene>
<evidence type="ECO:0000259" key="9">
    <source>
        <dbReference type="PROSITE" id="PS51671"/>
    </source>
</evidence>
<dbReference type="NCBIfam" id="TIGR00119">
    <property type="entry name" value="acolac_sm"/>
    <property type="match status" value="1"/>
</dbReference>
<dbReference type="RefSeq" id="WP_315623793.1">
    <property type="nucleotide sequence ID" value="NZ_JAUHMF010000001.1"/>
</dbReference>
<evidence type="ECO:0000256" key="7">
    <source>
        <dbReference type="ARBA" id="ARBA00048670"/>
    </source>
</evidence>
<dbReference type="InterPro" id="IPR019455">
    <property type="entry name" value="Acetolactate_synth_ssu_C"/>
</dbReference>
<organism evidence="10 11">
    <name type="scientific">Thermanaerothrix solaris</name>
    <dbReference type="NCBI Taxonomy" id="3058434"/>
    <lineage>
        <taxon>Bacteria</taxon>
        <taxon>Bacillati</taxon>
        <taxon>Chloroflexota</taxon>
        <taxon>Anaerolineae</taxon>
        <taxon>Anaerolineales</taxon>
        <taxon>Anaerolineaceae</taxon>
        <taxon>Thermanaerothrix</taxon>
    </lineage>
</organism>
<keyword evidence="8 10" id="KW-0808">Transferase</keyword>
<dbReference type="InterPro" id="IPR054480">
    <property type="entry name" value="AHAS_small-like_ACT"/>
</dbReference>
<evidence type="ECO:0000256" key="5">
    <source>
        <dbReference type="ARBA" id="ARBA00022605"/>
    </source>
</evidence>
<evidence type="ECO:0000256" key="3">
    <source>
        <dbReference type="ARBA" id="ARBA00006341"/>
    </source>
</evidence>
<evidence type="ECO:0000256" key="4">
    <source>
        <dbReference type="ARBA" id="ARBA00011744"/>
    </source>
</evidence>
<comment type="function">
    <text evidence="8">Catalyzes the conversion of 2 pyruvate molecules into acetolactate in the first common step of the biosynthetic pathway of the branched-amino acids such as leucine, isoleucine, and valine.</text>
</comment>
<dbReference type="Pfam" id="PF22629">
    <property type="entry name" value="ACT_AHAS_ss"/>
    <property type="match status" value="1"/>
</dbReference>
<evidence type="ECO:0000256" key="8">
    <source>
        <dbReference type="RuleBase" id="RU368092"/>
    </source>
</evidence>
<name>A0ABU3NJV4_9CHLR</name>
<dbReference type="GO" id="GO:0003984">
    <property type="term" value="F:acetolactate synthase activity"/>
    <property type="evidence" value="ECO:0007669"/>
    <property type="project" value="UniProtKB-EC"/>
</dbReference>
<comment type="catalytic activity">
    <reaction evidence="7 8">
        <text>2 pyruvate + H(+) = (2S)-2-acetolactate + CO2</text>
        <dbReference type="Rhea" id="RHEA:25249"/>
        <dbReference type="ChEBI" id="CHEBI:15361"/>
        <dbReference type="ChEBI" id="CHEBI:15378"/>
        <dbReference type="ChEBI" id="CHEBI:16526"/>
        <dbReference type="ChEBI" id="CHEBI:58476"/>
        <dbReference type="EC" id="2.2.1.6"/>
    </reaction>
</comment>
<evidence type="ECO:0000256" key="1">
    <source>
        <dbReference type="ARBA" id="ARBA00004974"/>
    </source>
</evidence>
<comment type="caution">
    <text evidence="10">The sequence shown here is derived from an EMBL/GenBank/DDBJ whole genome shotgun (WGS) entry which is preliminary data.</text>
</comment>
<dbReference type="EC" id="2.2.1.6" evidence="8"/>
<evidence type="ECO:0000256" key="6">
    <source>
        <dbReference type="ARBA" id="ARBA00023304"/>
    </source>
</evidence>
<comment type="subunit">
    <text evidence="4 8">Dimer of large and small chains.</text>
</comment>
<evidence type="ECO:0000313" key="10">
    <source>
        <dbReference type="EMBL" id="MDT8897143.1"/>
    </source>
</evidence>
<dbReference type="InterPro" id="IPR039557">
    <property type="entry name" value="AHAS_ACT"/>
</dbReference>
<dbReference type="Pfam" id="PF10369">
    <property type="entry name" value="ALS_ss_C"/>
    <property type="match status" value="1"/>
</dbReference>
<comment type="pathway">
    <text evidence="1 8">Amino-acid biosynthesis; L-isoleucine biosynthesis; L-isoleucine from 2-oxobutanoate: step 1/4.</text>
</comment>
<protein>
    <recommendedName>
        <fullName evidence="8">Acetolactate synthase small subunit</fullName>
        <shortName evidence="8">AHAS</shortName>
        <shortName evidence="8">ALS</shortName>
        <ecNumber evidence="8">2.2.1.6</ecNumber>
    </recommendedName>
    <alternativeName>
        <fullName evidence="8">Acetohydroxy-acid synthase small subunit</fullName>
    </alternativeName>
</protein>
<keyword evidence="11" id="KW-1185">Reference proteome</keyword>
<evidence type="ECO:0000313" key="11">
    <source>
        <dbReference type="Proteomes" id="UP001254165"/>
    </source>
</evidence>
<accession>A0ABU3NJV4</accession>
<dbReference type="NCBIfam" id="NF008864">
    <property type="entry name" value="PRK11895.1"/>
    <property type="match status" value="1"/>
</dbReference>
<dbReference type="SUPFAM" id="SSF55021">
    <property type="entry name" value="ACT-like"/>
    <property type="match status" value="2"/>
</dbReference>